<reference evidence="1" key="1">
    <citation type="journal article" date="2021" name="New Phytol.">
        <title>Evolutionary innovations through gain and loss of genes in the ectomycorrhizal Boletales.</title>
        <authorList>
            <person name="Wu G."/>
            <person name="Miyauchi S."/>
            <person name="Morin E."/>
            <person name="Kuo A."/>
            <person name="Drula E."/>
            <person name="Varga T."/>
            <person name="Kohler A."/>
            <person name="Feng B."/>
            <person name="Cao Y."/>
            <person name="Lipzen A."/>
            <person name="Daum C."/>
            <person name="Hundley H."/>
            <person name="Pangilinan J."/>
            <person name="Johnson J."/>
            <person name="Barry K."/>
            <person name="LaButti K."/>
            <person name="Ng V."/>
            <person name="Ahrendt S."/>
            <person name="Min B."/>
            <person name="Choi I.G."/>
            <person name="Park H."/>
            <person name="Plett J.M."/>
            <person name="Magnuson J."/>
            <person name="Spatafora J.W."/>
            <person name="Nagy L.G."/>
            <person name="Henrissat B."/>
            <person name="Grigoriev I.V."/>
            <person name="Yang Z.L."/>
            <person name="Xu J."/>
            <person name="Martin F.M."/>
        </authorList>
    </citation>
    <scope>NUCLEOTIDE SEQUENCE</scope>
    <source>
        <strain evidence="1">KUC20120723A-06</strain>
    </source>
</reference>
<accession>A0ACB8B4A0</accession>
<gene>
    <name evidence="1" type="ORF">BV22DRAFT_1040371</name>
</gene>
<proteinExistence type="predicted"/>
<evidence type="ECO:0000313" key="2">
    <source>
        <dbReference type="Proteomes" id="UP000790709"/>
    </source>
</evidence>
<evidence type="ECO:0000313" key="1">
    <source>
        <dbReference type="EMBL" id="KAH7919998.1"/>
    </source>
</evidence>
<comment type="caution">
    <text evidence="1">The sequence shown here is derived from an EMBL/GenBank/DDBJ whole genome shotgun (WGS) entry which is preliminary data.</text>
</comment>
<protein>
    <submittedName>
        <fullName evidence="1">Uncharacterized protein</fullName>
    </submittedName>
</protein>
<dbReference type="EMBL" id="MU266613">
    <property type="protein sequence ID" value="KAH7919998.1"/>
    <property type="molecule type" value="Genomic_DNA"/>
</dbReference>
<organism evidence="1 2">
    <name type="scientific">Leucogyrophana mollusca</name>
    <dbReference type="NCBI Taxonomy" id="85980"/>
    <lineage>
        <taxon>Eukaryota</taxon>
        <taxon>Fungi</taxon>
        <taxon>Dikarya</taxon>
        <taxon>Basidiomycota</taxon>
        <taxon>Agaricomycotina</taxon>
        <taxon>Agaricomycetes</taxon>
        <taxon>Agaricomycetidae</taxon>
        <taxon>Boletales</taxon>
        <taxon>Boletales incertae sedis</taxon>
        <taxon>Leucogyrophana</taxon>
    </lineage>
</organism>
<sequence>MFPASRVAAKRLAIHAVNLTRQTDCWEILPCGPTAVPASPPPHRPQGQRIAAIKRQH</sequence>
<dbReference type="Proteomes" id="UP000790709">
    <property type="component" value="Unassembled WGS sequence"/>
</dbReference>
<name>A0ACB8B4A0_9AGAM</name>
<keyword evidence="2" id="KW-1185">Reference proteome</keyword>